<dbReference type="KEGG" id="mvn:Mevan_0627"/>
<reference evidence="1" key="1">
    <citation type="submission" date="2007-06" db="EMBL/GenBank/DDBJ databases">
        <title>Complete sequence of Methanococcus vannielii SB.</title>
        <authorList>
            <consortium name="US DOE Joint Genome Institute"/>
            <person name="Copeland A."/>
            <person name="Lucas S."/>
            <person name="Lapidus A."/>
            <person name="Barry K."/>
            <person name="Glavina del Rio T."/>
            <person name="Dalin E."/>
            <person name="Tice H."/>
            <person name="Pitluck S."/>
            <person name="Chain P."/>
            <person name="Malfatti S."/>
            <person name="Shin M."/>
            <person name="Vergez L."/>
            <person name="Schmutz J."/>
            <person name="Larimer F."/>
            <person name="Land M."/>
            <person name="Hauser L."/>
            <person name="Kyrpides N."/>
            <person name="Anderson I."/>
            <person name="Sieprawska-Lupa M."/>
            <person name="Whitman W.B."/>
            <person name="Richardson P."/>
        </authorList>
    </citation>
    <scope>NUCLEOTIDE SEQUENCE [LARGE SCALE GENOMIC DNA]</scope>
    <source>
        <strain evidence="1">SB</strain>
    </source>
</reference>
<proteinExistence type="predicted"/>
<dbReference type="EMBL" id="CP000742">
    <property type="protein sequence ID" value="ABR54533.1"/>
    <property type="molecule type" value="Genomic_DNA"/>
</dbReference>
<dbReference type="HOGENOM" id="CLU_1076106_0_0_2"/>
<dbReference type="STRING" id="406327.Mevan_0627"/>
<accession>A6UPW1</accession>
<protein>
    <submittedName>
        <fullName evidence="1">Uncharacterized protein</fullName>
    </submittedName>
</protein>
<gene>
    <name evidence="1" type="ordered locus">Mevan_0627</name>
</gene>
<evidence type="ECO:0000313" key="2">
    <source>
        <dbReference type="Proteomes" id="UP000001107"/>
    </source>
</evidence>
<dbReference type="OrthoDB" id="65227at2157"/>
<sequence>MIEIISYQEFKGNDKAIVDRGFEKLVGELKEKYGAETLSSEIDDSELYTRIDELKIKFETLIDYITFCIKYGADLDVLSPSKLKISGNEMGETISYIIDFFKRFSEEYGIAFNVYVKKDVELDLDALKKGMYDDDDIFCFEEEDGLLRVKAVFSGEGKSEEVVIKNILVSLNPDIIVNKVITKPTEIEKETFSGLIAVEMFCNPFDIVEVAYKFLPLAVSFENSDIELDISEIQDIGNDLGGAIFELTHAAATMKGKN</sequence>
<dbReference type="GeneID" id="5324523"/>
<organism evidence="1 2">
    <name type="scientific">Methanococcus vannielii (strain ATCC 35089 / DSM 1224 / JCM 13029 / OCM 148 / SB)</name>
    <dbReference type="NCBI Taxonomy" id="406327"/>
    <lineage>
        <taxon>Archaea</taxon>
        <taxon>Methanobacteriati</taxon>
        <taxon>Methanobacteriota</taxon>
        <taxon>Methanomada group</taxon>
        <taxon>Methanococci</taxon>
        <taxon>Methanococcales</taxon>
        <taxon>Methanococcaceae</taxon>
        <taxon>Methanococcus</taxon>
    </lineage>
</organism>
<name>A6UPW1_METVS</name>
<dbReference type="Proteomes" id="UP000001107">
    <property type="component" value="Chromosome"/>
</dbReference>
<keyword evidence="2" id="KW-1185">Reference proteome</keyword>
<evidence type="ECO:0000313" key="1">
    <source>
        <dbReference type="EMBL" id="ABR54533.1"/>
    </source>
</evidence>
<dbReference type="RefSeq" id="WP_011972436.1">
    <property type="nucleotide sequence ID" value="NC_009634.1"/>
</dbReference>
<dbReference type="eggNOG" id="arCOG05037">
    <property type="taxonomic scope" value="Archaea"/>
</dbReference>
<dbReference type="AlphaFoldDB" id="A6UPW1"/>